<reference evidence="1" key="1">
    <citation type="submission" date="2014-09" db="EMBL/GenBank/DDBJ databases">
        <authorList>
            <person name="Magalhaes I.L.F."/>
            <person name="Oliveira U."/>
            <person name="Santos F.R."/>
            <person name="Vidigal T.H.D.A."/>
            <person name="Brescovit A.D."/>
            <person name="Santos A.J."/>
        </authorList>
    </citation>
    <scope>NUCLEOTIDE SEQUENCE</scope>
    <source>
        <tissue evidence="1">Shoot tissue taken approximately 20 cm above the soil surface</tissue>
    </source>
</reference>
<organism evidence="1">
    <name type="scientific">Arundo donax</name>
    <name type="common">Giant reed</name>
    <name type="synonym">Donax arundinaceus</name>
    <dbReference type="NCBI Taxonomy" id="35708"/>
    <lineage>
        <taxon>Eukaryota</taxon>
        <taxon>Viridiplantae</taxon>
        <taxon>Streptophyta</taxon>
        <taxon>Embryophyta</taxon>
        <taxon>Tracheophyta</taxon>
        <taxon>Spermatophyta</taxon>
        <taxon>Magnoliopsida</taxon>
        <taxon>Liliopsida</taxon>
        <taxon>Poales</taxon>
        <taxon>Poaceae</taxon>
        <taxon>PACMAD clade</taxon>
        <taxon>Arundinoideae</taxon>
        <taxon>Arundineae</taxon>
        <taxon>Arundo</taxon>
    </lineage>
</organism>
<dbReference type="EMBL" id="GBRH01245723">
    <property type="protein sequence ID" value="JAD52172.1"/>
    <property type="molecule type" value="Transcribed_RNA"/>
</dbReference>
<reference evidence="1" key="2">
    <citation type="journal article" date="2015" name="Data Brief">
        <title>Shoot transcriptome of the giant reed, Arundo donax.</title>
        <authorList>
            <person name="Barrero R.A."/>
            <person name="Guerrero F.D."/>
            <person name="Moolhuijzen P."/>
            <person name="Goolsby J.A."/>
            <person name="Tidwell J."/>
            <person name="Bellgard S.E."/>
            <person name="Bellgard M.I."/>
        </authorList>
    </citation>
    <scope>NUCLEOTIDE SEQUENCE</scope>
    <source>
        <tissue evidence="1">Shoot tissue taken approximately 20 cm above the soil surface</tissue>
    </source>
</reference>
<accession>A0A0A9AYP1</accession>
<evidence type="ECO:0000313" key="1">
    <source>
        <dbReference type="EMBL" id="JAD52172.1"/>
    </source>
</evidence>
<sequence length="22" mass="2499">MEVKTEPLHPLLATNSIVLFFV</sequence>
<protein>
    <submittedName>
        <fullName evidence="1">Uncharacterized protein</fullName>
    </submittedName>
</protein>
<proteinExistence type="predicted"/>
<dbReference type="AlphaFoldDB" id="A0A0A9AYP1"/>
<name>A0A0A9AYP1_ARUDO</name>